<reference evidence="2 3" key="1">
    <citation type="submission" date="2024-04" db="EMBL/GenBank/DDBJ databases">
        <authorList>
            <person name="Rising A."/>
            <person name="Reimegard J."/>
            <person name="Sonavane S."/>
            <person name="Akerstrom W."/>
            <person name="Nylinder S."/>
            <person name="Hedman E."/>
            <person name="Kallberg Y."/>
        </authorList>
    </citation>
    <scope>NUCLEOTIDE SEQUENCE [LARGE SCALE GENOMIC DNA]</scope>
</reference>
<proteinExistence type="predicted"/>
<dbReference type="AlphaFoldDB" id="A0AAV2AZ74"/>
<evidence type="ECO:0000313" key="2">
    <source>
        <dbReference type="EMBL" id="CAL1288394.1"/>
    </source>
</evidence>
<protein>
    <recommendedName>
        <fullName evidence="4">MATH domain-containing protein</fullName>
    </recommendedName>
</protein>
<accession>A0AAV2AZ74</accession>
<sequence>MAEGDLKGVVTSSEKLLNGHIVICLFNFYRLDVIKRTFFPLKYDTECRTIPTSWKIELKCEHESDVCESYDFSIKLKRQDSSGHRVKASLNASFYDTQGEPALYPISASKERMINDDELEGIVYCILPSTLREVAAVEVKITIQKCHGETDWHCASKLNTEKNNINLSKL</sequence>
<evidence type="ECO:0008006" key="4">
    <source>
        <dbReference type="Google" id="ProtNLM"/>
    </source>
</evidence>
<evidence type="ECO:0000313" key="1">
    <source>
        <dbReference type="EMBL" id="CAL1288393.1"/>
    </source>
</evidence>
<dbReference type="EMBL" id="CAXIEN010000231">
    <property type="protein sequence ID" value="CAL1288393.1"/>
    <property type="molecule type" value="Genomic_DNA"/>
</dbReference>
<evidence type="ECO:0000313" key="3">
    <source>
        <dbReference type="Proteomes" id="UP001497382"/>
    </source>
</evidence>
<dbReference type="Proteomes" id="UP001497382">
    <property type="component" value="Unassembled WGS sequence"/>
</dbReference>
<gene>
    <name evidence="1" type="ORF">LARSCL_LOCUS15320</name>
    <name evidence="2" type="ORF">LARSCL_LOCUS15321</name>
</gene>
<dbReference type="EMBL" id="CAXIEN010000231">
    <property type="protein sequence ID" value="CAL1288394.1"/>
    <property type="molecule type" value="Genomic_DNA"/>
</dbReference>
<name>A0AAV2AZ74_9ARAC</name>
<organism evidence="2 3">
    <name type="scientific">Larinioides sclopetarius</name>
    <dbReference type="NCBI Taxonomy" id="280406"/>
    <lineage>
        <taxon>Eukaryota</taxon>
        <taxon>Metazoa</taxon>
        <taxon>Ecdysozoa</taxon>
        <taxon>Arthropoda</taxon>
        <taxon>Chelicerata</taxon>
        <taxon>Arachnida</taxon>
        <taxon>Araneae</taxon>
        <taxon>Araneomorphae</taxon>
        <taxon>Entelegynae</taxon>
        <taxon>Araneoidea</taxon>
        <taxon>Araneidae</taxon>
        <taxon>Larinioides</taxon>
    </lineage>
</organism>
<comment type="caution">
    <text evidence="2">The sequence shown here is derived from an EMBL/GenBank/DDBJ whole genome shotgun (WGS) entry which is preliminary data.</text>
</comment>
<keyword evidence="3" id="KW-1185">Reference proteome</keyword>